<sequence length="76" mass="8393">MCRLCSSSTIVGVVVAGVEGVLEQWLSLGFTTAVRGGRQALGSRVHRHRRRADMSERRRRFMPRTGLGSLVEARPA</sequence>
<evidence type="ECO:0000313" key="2">
    <source>
        <dbReference type="Proteomes" id="UP001187192"/>
    </source>
</evidence>
<reference evidence="1" key="1">
    <citation type="submission" date="2023-07" db="EMBL/GenBank/DDBJ databases">
        <title>draft genome sequence of fig (Ficus carica).</title>
        <authorList>
            <person name="Takahashi T."/>
            <person name="Nishimura K."/>
        </authorList>
    </citation>
    <scope>NUCLEOTIDE SEQUENCE</scope>
</reference>
<protein>
    <submittedName>
        <fullName evidence="1">Uncharacterized protein</fullName>
    </submittedName>
</protein>
<comment type="caution">
    <text evidence="1">The sequence shown here is derived from an EMBL/GenBank/DDBJ whole genome shotgun (WGS) entry which is preliminary data.</text>
</comment>
<accession>A0AA88D5I1</accession>
<keyword evidence="2" id="KW-1185">Reference proteome</keyword>
<dbReference type="EMBL" id="BTGU01000002">
    <property type="protein sequence ID" value="GMN27624.1"/>
    <property type="molecule type" value="Genomic_DNA"/>
</dbReference>
<evidence type="ECO:0000313" key="1">
    <source>
        <dbReference type="EMBL" id="GMN27624.1"/>
    </source>
</evidence>
<dbReference type="AlphaFoldDB" id="A0AA88D5I1"/>
<proteinExistence type="predicted"/>
<gene>
    <name evidence="1" type="ORF">TIFTF001_001733</name>
</gene>
<name>A0AA88D5I1_FICCA</name>
<dbReference type="Proteomes" id="UP001187192">
    <property type="component" value="Unassembled WGS sequence"/>
</dbReference>
<dbReference type="Gramene" id="FCD_00014179-RA">
    <property type="protein sequence ID" value="FCD_00014179-RA:cds"/>
    <property type="gene ID" value="FCD_00014179"/>
</dbReference>
<organism evidence="1 2">
    <name type="scientific">Ficus carica</name>
    <name type="common">Common fig</name>
    <dbReference type="NCBI Taxonomy" id="3494"/>
    <lineage>
        <taxon>Eukaryota</taxon>
        <taxon>Viridiplantae</taxon>
        <taxon>Streptophyta</taxon>
        <taxon>Embryophyta</taxon>
        <taxon>Tracheophyta</taxon>
        <taxon>Spermatophyta</taxon>
        <taxon>Magnoliopsida</taxon>
        <taxon>eudicotyledons</taxon>
        <taxon>Gunneridae</taxon>
        <taxon>Pentapetalae</taxon>
        <taxon>rosids</taxon>
        <taxon>fabids</taxon>
        <taxon>Rosales</taxon>
        <taxon>Moraceae</taxon>
        <taxon>Ficeae</taxon>
        <taxon>Ficus</taxon>
    </lineage>
</organism>